<proteinExistence type="predicted"/>
<organism evidence="2 3">
    <name type="scientific">Thermosulfurimonas marina</name>
    <dbReference type="NCBI Taxonomy" id="2047767"/>
    <lineage>
        <taxon>Bacteria</taxon>
        <taxon>Pseudomonadati</taxon>
        <taxon>Thermodesulfobacteriota</taxon>
        <taxon>Thermodesulfobacteria</taxon>
        <taxon>Thermodesulfobacteriales</taxon>
        <taxon>Thermodesulfobacteriaceae</taxon>
        <taxon>Thermosulfurimonas</taxon>
    </lineage>
</organism>
<gene>
    <name evidence="2" type="ORF">FVE67_03090</name>
</gene>
<evidence type="ECO:0000313" key="3">
    <source>
        <dbReference type="Proteomes" id="UP000501253"/>
    </source>
</evidence>
<dbReference type="Proteomes" id="UP000501253">
    <property type="component" value="Chromosome"/>
</dbReference>
<dbReference type="AlphaFoldDB" id="A0A6H1WRR2"/>
<dbReference type="InterPro" id="IPR003018">
    <property type="entry name" value="GAF"/>
</dbReference>
<sequence>MTKGRPSWASQIGEILGELFQRLEASPGIFYNHLCERIRQLFEADLVWFGTVDAQGEVKPRAFSGKEAGYLRGLQINIRDPLLSQGPTGQALLKKNIMTESDILRSPRFAPWRQKALAYGFRSTTCLPLFFGKNPAGPSTFILLAPNIFPPGPSVNSPPIFRSWAVP</sequence>
<protein>
    <submittedName>
        <fullName evidence="2">GAF domain-containing protein</fullName>
    </submittedName>
</protein>
<dbReference type="Pfam" id="PF13185">
    <property type="entry name" value="GAF_2"/>
    <property type="match status" value="1"/>
</dbReference>
<reference evidence="2 3" key="1">
    <citation type="submission" date="2019-08" db="EMBL/GenBank/DDBJ databases">
        <title>Complete genome sequence of Thermosulfurimonas marina SU872T, an anaerobic thermophilic chemolithoautotrophic bacterium isolated from a shallow marine hydrothermal vent.</title>
        <authorList>
            <person name="Allioux M."/>
            <person name="Jebbar M."/>
            <person name="Slobodkina G."/>
            <person name="Slobodkin A."/>
            <person name="Moalic Y."/>
            <person name="Frolova A."/>
            <person name="Shao Z."/>
            <person name="Alain K."/>
        </authorList>
    </citation>
    <scope>NUCLEOTIDE SEQUENCE [LARGE SCALE GENOMIC DNA]</scope>
    <source>
        <strain evidence="2 3">SU872</strain>
    </source>
</reference>
<keyword evidence="3" id="KW-1185">Reference proteome</keyword>
<dbReference type="InterPro" id="IPR029016">
    <property type="entry name" value="GAF-like_dom_sf"/>
</dbReference>
<dbReference type="KEGG" id="tmai:FVE67_03090"/>
<accession>A0A6H1WRR2</accession>
<evidence type="ECO:0000313" key="2">
    <source>
        <dbReference type="EMBL" id="QJA05844.1"/>
    </source>
</evidence>
<dbReference type="Gene3D" id="3.30.450.40">
    <property type="match status" value="1"/>
</dbReference>
<name>A0A6H1WRR2_9BACT</name>
<dbReference type="EMBL" id="CP042909">
    <property type="protein sequence ID" value="QJA05844.1"/>
    <property type="molecule type" value="Genomic_DNA"/>
</dbReference>
<evidence type="ECO:0000259" key="1">
    <source>
        <dbReference type="Pfam" id="PF13185"/>
    </source>
</evidence>
<dbReference type="SUPFAM" id="SSF55781">
    <property type="entry name" value="GAF domain-like"/>
    <property type="match status" value="1"/>
</dbReference>
<feature type="domain" description="GAF" evidence="1">
    <location>
        <begin position="26"/>
        <end position="137"/>
    </location>
</feature>
<dbReference type="RefSeq" id="WP_425505371.1">
    <property type="nucleotide sequence ID" value="NZ_CP042909.1"/>
</dbReference>